<name>A0A0C2IP53_THEKT</name>
<keyword evidence="3" id="KW-1185">Reference proteome</keyword>
<feature type="region of interest" description="Disordered" evidence="1">
    <location>
        <begin position="65"/>
        <end position="170"/>
    </location>
</feature>
<feature type="compositionally biased region" description="Polar residues" evidence="1">
    <location>
        <begin position="151"/>
        <end position="170"/>
    </location>
</feature>
<gene>
    <name evidence="2" type="ORF">RF11_07686</name>
</gene>
<protein>
    <submittedName>
        <fullName evidence="2">Uncharacterized protein</fullName>
    </submittedName>
</protein>
<accession>A0A0C2IP53</accession>
<dbReference type="EMBL" id="JWZT01003251">
    <property type="protein sequence ID" value="KII67264.1"/>
    <property type="molecule type" value="Genomic_DNA"/>
</dbReference>
<organism evidence="2 3">
    <name type="scientific">Thelohanellus kitauei</name>
    <name type="common">Myxosporean</name>
    <dbReference type="NCBI Taxonomy" id="669202"/>
    <lineage>
        <taxon>Eukaryota</taxon>
        <taxon>Metazoa</taxon>
        <taxon>Cnidaria</taxon>
        <taxon>Myxozoa</taxon>
        <taxon>Myxosporea</taxon>
        <taxon>Bivalvulida</taxon>
        <taxon>Platysporina</taxon>
        <taxon>Myxobolidae</taxon>
        <taxon>Thelohanellus</taxon>
    </lineage>
</organism>
<dbReference type="AlphaFoldDB" id="A0A0C2IP53"/>
<feature type="compositionally biased region" description="Polar residues" evidence="1">
    <location>
        <begin position="92"/>
        <end position="104"/>
    </location>
</feature>
<comment type="caution">
    <text evidence="2">The sequence shown here is derived from an EMBL/GenBank/DDBJ whole genome shotgun (WGS) entry which is preliminary data.</text>
</comment>
<evidence type="ECO:0000313" key="3">
    <source>
        <dbReference type="Proteomes" id="UP000031668"/>
    </source>
</evidence>
<proteinExistence type="predicted"/>
<dbReference type="Proteomes" id="UP000031668">
    <property type="component" value="Unassembled WGS sequence"/>
</dbReference>
<evidence type="ECO:0000313" key="2">
    <source>
        <dbReference type="EMBL" id="KII67264.1"/>
    </source>
</evidence>
<feature type="compositionally biased region" description="Polar residues" evidence="1">
    <location>
        <begin position="113"/>
        <end position="123"/>
    </location>
</feature>
<reference evidence="2 3" key="1">
    <citation type="journal article" date="2014" name="Genome Biol. Evol.">
        <title>The genome of the myxosporean Thelohanellus kitauei shows adaptations to nutrient acquisition within its fish host.</title>
        <authorList>
            <person name="Yang Y."/>
            <person name="Xiong J."/>
            <person name="Zhou Z."/>
            <person name="Huo F."/>
            <person name="Miao W."/>
            <person name="Ran C."/>
            <person name="Liu Y."/>
            <person name="Zhang J."/>
            <person name="Feng J."/>
            <person name="Wang M."/>
            <person name="Wang M."/>
            <person name="Wang L."/>
            <person name="Yao B."/>
        </authorList>
    </citation>
    <scope>NUCLEOTIDE SEQUENCE [LARGE SCALE GENOMIC DNA]</scope>
    <source>
        <strain evidence="2">Wuqing</strain>
    </source>
</reference>
<evidence type="ECO:0000256" key="1">
    <source>
        <dbReference type="SAM" id="MobiDB-lite"/>
    </source>
</evidence>
<sequence length="223" mass="25067">MCINARTLRCPLTLDCGVVHVQKRRTWKNITHEHVETNDTSTTQSTSTLDKGVNYTALSTAELVPTTTKHSENEESITPQSENTTHEDVEINETSTAQPASTVSEYVEDERTSTQPSEYTSNIHMDDRKSSTAPSTTTTHHHTIINESSTQQPEFTSATSTKDNESSKIQTTDIVTPHEHEEKVPYLKTLKITNLQQLNRPPLQVIAVQLKNLQYSNQKSYIN</sequence>